<evidence type="ECO:0000256" key="2">
    <source>
        <dbReference type="ARBA" id="ARBA00022475"/>
    </source>
</evidence>
<evidence type="ECO:0000313" key="9">
    <source>
        <dbReference type="EMBL" id="NYE38131.1"/>
    </source>
</evidence>
<feature type="domain" description="ABC3 transporter permease C-terminal" evidence="8">
    <location>
        <begin position="539"/>
        <end position="650"/>
    </location>
</feature>
<evidence type="ECO:0000256" key="7">
    <source>
        <dbReference type="SAM" id="Phobius"/>
    </source>
</evidence>
<evidence type="ECO:0000313" key="10">
    <source>
        <dbReference type="Proteomes" id="UP000549911"/>
    </source>
</evidence>
<evidence type="ECO:0000256" key="6">
    <source>
        <dbReference type="SAM" id="MobiDB-lite"/>
    </source>
</evidence>
<feature type="transmembrane region" description="Helical" evidence="7">
    <location>
        <begin position="248"/>
        <end position="270"/>
    </location>
</feature>
<feature type="transmembrane region" description="Helical" evidence="7">
    <location>
        <begin position="623"/>
        <end position="646"/>
    </location>
</feature>
<keyword evidence="2" id="KW-1003">Cell membrane</keyword>
<dbReference type="Proteomes" id="UP000549911">
    <property type="component" value="Unassembled WGS sequence"/>
</dbReference>
<evidence type="ECO:0000256" key="4">
    <source>
        <dbReference type="ARBA" id="ARBA00022989"/>
    </source>
</evidence>
<dbReference type="InterPro" id="IPR003838">
    <property type="entry name" value="ABC3_permease_C"/>
</dbReference>
<feature type="transmembrane region" description="Helical" evidence="7">
    <location>
        <begin position="170"/>
        <end position="190"/>
    </location>
</feature>
<evidence type="ECO:0000259" key="8">
    <source>
        <dbReference type="Pfam" id="PF02687"/>
    </source>
</evidence>
<feature type="transmembrane region" description="Helical" evidence="7">
    <location>
        <begin position="125"/>
        <end position="150"/>
    </location>
</feature>
<dbReference type="PANTHER" id="PTHR30287:SF1">
    <property type="entry name" value="INNER MEMBRANE PROTEIN"/>
    <property type="match status" value="1"/>
</dbReference>
<reference evidence="9 10" key="2">
    <citation type="submission" date="2020-08" db="EMBL/GenBank/DDBJ databases">
        <title>The Agave Microbiome: Exploring the role of microbial communities in plant adaptations to desert environments.</title>
        <authorList>
            <person name="Partida-Martinez L.P."/>
        </authorList>
    </citation>
    <scope>NUCLEOTIDE SEQUENCE [LARGE SCALE GENOMIC DNA]</scope>
    <source>
        <strain evidence="9 10">AT2.17</strain>
    </source>
</reference>
<dbReference type="RefSeq" id="WP_179620749.1">
    <property type="nucleotide sequence ID" value="NZ_JACCBW010000003.1"/>
</dbReference>
<keyword evidence="10" id="KW-1185">Reference proteome</keyword>
<sequence length="664" mass="65808">MSRDVSGGRTVRDEEVSPGDRSGTWRLARSSAVAHASDLAGTGLVLAAAGAVVSLTGVLLETGLRAPASDAAPGMLTALASSYAGTALVVLLMVVTSTVALALGRRVRQLSLLRTVGATRSQVRAMVSLEVALLALVAVPLGAVPGTWGARLLVPLLVDAQVLAPGARLVLSPLPSLGALVLIVPVALLAGRLAVRRSLLGPPTTAVRLAVVEPDGIGRARKVAAVLLALGGLSVAGSPVLVPGTVGAASAAVSALLLVGAAAAAGPWLVHAAFSRLAPLSGAGPHASARLALGNVVGFSRRLTAVVVPLALVVAVGTMSASVDGAVERAAHQQLADALRADLVAVAPGGGTSQDLERLREDPAVADAVALGSAPVQVRVDADLSGPLAWETTAVAVVDPSRLGDVVDPGFTTGGAPDLAVPGTVALSADAAFELAAHVGDEVAVRVAGRDVDLRVAAVHDRGLGLGGLLVSPATAAAAGADVSTDVVLVRAARGATAGSVVEAVERTLGARVDVTPVDAWVDEAVSSDAASQRLSSVLLLALLGFVALGAGNAVALTTRNRRDELVLLGRTGATRRQRIAMVVIEASIAAAVAWALGTLSVLPAAIAVNLALLGATAPALPLATFGGLSAAIFVVALSAALVSVLQATRDGSRGPLRVGLPGR</sequence>
<gene>
    <name evidence="9" type="ORF">F4692_003276</name>
</gene>
<comment type="caution">
    <text evidence="9">The sequence shown here is derived from an EMBL/GenBank/DDBJ whole genome shotgun (WGS) entry which is preliminary data.</text>
</comment>
<feature type="transmembrane region" description="Helical" evidence="7">
    <location>
        <begin position="223"/>
        <end position="242"/>
    </location>
</feature>
<feature type="transmembrane region" description="Helical" evidence="7">
    <location>
        <begin position="39"/>
        <end position="60"/>
    </location>
</feature>
<keyword evidence="4 7" id="KW-1133">Transmembrane helix</keyword>
<proteinExistence type="predicted"/>
<feature type="transmembrane region" description="Helical" evidence="7">
    <location>
        <begin position="303"/>
        <end position="323"/>
    </location>
</feature>
<feature type="region of interest" description="Disordered" evidence="6">
    <location>
        <begin position="1"/>
        <end position="23"/>
    </location>
</feature>
<accession>A0A7Y9H5P1</accession>
<organism evidence="9 10">
    <name type="scientific">Nocardioides cavernae</name>
    <dbReference type="NCBI Taxonomy" id="1921566"/>
    <lineage>
        <taxon>Bacteria</taxon>
        <taxon>Bacillati</taxon>
        <taxon>Actinomycetota</taxon>
        <taxon>Actinomycetes</taxon>
        <taxon>Propionibacteriales</taxon>
        <taxon>Nocardioidaceae</taxon>
        <taxon>Nocardioides</taxon>
    </lineage>
</organism>
<evidence type="ECO:0000256" key="1">
    <source>
        <dbReference type="ARBA" id="ARBA00004651"/>
    </source>
</evidence>
<dbReference type="AlphaFoldDB" id="A0A7Y9H5P1"/>
<feature type="transmembrane region" description="Helical" evidence="7">
    <location>
        <begin position="580"/>
        <end position="603"/>
    </location>
</feature>
<dbReference type="PANTHER" id="PTHR30287">
    <property type="entry name" value="MEMBRANE COMPONENT OF PREDICTED ABC SUPERFAMILY METABOLITE UPTAKE TRANSPORTER"/>
    <property type="match status" value="1"/>
</dbReference>
<dbReference type="GO" id="GO:0005886">
    <property type="term" value="C:plasma membrane"/>
    <property type="evidence" value="ECO:0007669"/>
    <property type="project" value="UniProtKB-SubCell"/>
</dbReference>
<comment type="subcellular location">
    <subcellularLocation>
        <location evidence="1">Cell membrane</location>
        <topology evidence="1">Multi-pass membrane protein</topology>
    </subcellularLocation>
</comment>
<dbReference type="EMBL" id="JACCBW010000003">
    <property type="protein sequence ID" value="NYE38131.1"/>
    <property type="molecule type" value="Genomic_DNA"/>
</dbReference>
<keyword evidence="3 7" id="KW-0812">Transmembrane</keyword>
<evidence type="ECO:0000256" key="3">
    <source>
        <dbReference type="ARBA" id="ARBA00022692"/>
    </source>
</evidence>
<keyword evidence="5 7" id="KW-0472">Membrane</keyword>
<feature type="domain" description="ABC3 transporter permease C-terminal" evidence="8">
    <location>
        <begin position="84"/>
        <end position="198"/>
    </location>
</feature>
<dbReference type="Pfam" id="PF02687">
    <property type="entry name" value="FtsX"/>
    <property type="match status" value="2"/>
</dbReference>
<reference evidence="9 10" key="1">
    <citation type="submission" date="2020-07" db="EMBL/GenBank/DDBJ databases">
        <authorList>
            <person name="Partida-Martinez L."/>
            <person name="Huntemann M."/>
            <person name="Clum A."/>
            <person name="Wang J."/>
            <person name="Palaniappan K."/>
            <person name="Ritter S."/>
            <person name="Chen I.-M."/>
            <person name="Stamatis D."/>
            <person name="Reddy T."/>
            <person name="O'Malley R."/>
            <person name="Daum C."/>
            <person name="Shapiro N."/>
            <person name="Ivanova N."/>
            <person name="Kyrpides N."/>
            <person name="Woyke T."/>
        </authorList>
    </citation>
    <scope>NUCLEOTIDE SEQUENCE [LARGE SCALE GENOMIC DNA]</scope>
    <source>
        <strain evidence="9 10">AT2.17</strain>
    </source>
</reference>
<feature type="transmembrane region" description="Helical" evidence="7">
    <location>
        <begin position="80"/>
        <end position="104"/>
    </location>
</feature>
<protein>
    <submittedName>
        <fullName evidence="9">Putative ABC transport system permease protein</fullName>
    </submittedName>
</protein>
<name>A0A7Y9H5P1_9ACTN</name>
<evidence type="ECO:0000256" key="5">
    <source>
        <dbReference type="ARBA" id="ARBA00023136"/>
    </source>
</evidence>
<feature type="transmembrane region" description="Helical" evidence="7">
    <location>
        <begin position="538"/>
        <end position="559"/>
    </location>
</feature>
<dbReference type="InterPro" id="IPR038766">
    <property type="entry name" value="Membrane_comp_ABC_pdt"/>
</dbReference>